<reference evidence="1 2" key="1">
    <citation type="submission" date="2017-04" db="EMBL/GenBank/DDBJ databases">
        <title>Draft genome sequence of Tuber borchii Vittad., a whitish edible truffle.</title>
        <authorList>
            <consortium name="DOE Joint Genome Institute"/>
            <person name="Murat C."/>
            <person name="Kuo A."/>
            <person name="Barry K.W."/>
            <person name="Clum A."/>
            <person name="Dockter R.B."/>
            <person name="Fauchery L."/>
            <person name="Iotti M."/>
            <person name="Kohler A."/>
            <person name="Labutti K."/>
            <person name="Lindquist E.A."/>
            <person name="Lipzen A."/>
            <person name="Ohm R.A."/>
            <person name="Wang M."/>
            <person name="Grigoriev I.V."/>
            <person name="Zambonelli A."/>
            <person name="Martin F.M."/>
        </authorList>
    </citation>
    <scope>NUCLEOTIDE SEQUENCE [LARGE SCALE GENOMIC DNA]</scope>
    <source>
        <strain evidence="1 2">Tbo3840</strain>
    </source>
</reference>
<proteinExistence type="predicted"/>
<organism evidence="1 2">
    <name type="scientific">Tuber borchii</name>
    <name type="common">White truffle</name>
    <dbReference type="NCBI Taxonomy" id="42251"/>
    <lineage>
        <taxon>Eukaryota</taxon>
        <taxon>Fungi</taxon>
        <taxon>Dikarya</taxon>
        <taxon>Ascomycota</taxon>
        <taxon>Pezizomycotina</taxon>
        <taxon>Pezizomycetes</taxon>
        <taxon>Pezizales</taxon>
        <taxon>Tuberaceae</taxon>
        <taxon>Tuber</taxon>
    </lineage>
</organism>
<sequence>MPNSEMPYNSHTSLHHPILTATSKAYKTIRAITLLASQIPQLPLLQTRLSCYVARMNRAYTEVRAGRLPLSNAEGIISSVARDVDEIAEEVDDYILFWSEGGDMIVDGVVLKLSFVRHGGERGVRERQKKKTLVEGIIEGVRNGDGSQRREGGWVLGRWREEMEEEERGGESEGRNVRV</sequence>
<evidence type="ECO:0000313" key="1">
    <source>
        <dbReference type="EMBL" id="PUU77916.1"/>
    </source>
</evidence>
<evidence type="ECO:0000313" key="2">
    <source>
        <dbReference type="Proteomes" id="UP000244722"/>
    </source>
</evidence>
<gene>
    <name evidence="1" type="ORF">B9Z19DRAFT_1144365</name>
</gene>
<keyword evidence="2" id="KW-1185">Reference proteome</keyword>
<dbReference type="EMBL" id="NESQ01000136">
    <property type="protein sequence ID" value="PUU77916.1"/>
    <property type="molecule type" value="Genomic_DNA"/>
</dbReference>
<dbReference type="AlphaFoldDB" id="A0A2T6ZR21"/>
<name>A0A2T6ZR21_TUBBO</name>
<dbReference type="Proteomes" id="UP000244722">
    <property type="component" value="Unassembled WGS sequence"/>
</dbReference>
<comment type="caution">
    <text evidence="1">The sequence shown here is derived from an EMBL/GenBank/DDBJ whole genome shotgun (WGS) entry which is preliminary data.</text>
</comment>
<protein>
    <submittedName>
        <fullName evidence="1">Uncharacterized protein</fullName>
    </submittedName>
</protein>
<accession>A0A2T6ZR21</accession>